<keyword evidence="3" id="KW-1185">Reference proteome</keyword>
<dbReference type="InterPro" id="IPR004252">
    <property type="entry name" value="Probable_transposase_24"/>
</dbReference>
<sequence>MNQSAVLKKKGSNPNKAQSPLKNLDVDMQYHSSAELVNTFKIKREHVANERNNKAKKEHVPISLKRKNFEDFIPQQGKRKGQNKPRLFQSGESIQEKGFKPSMHNFRFQTSSKEGVTSSVHVIGTTLGNGEEQHDIQDLLSFKQVKKKSLIPATSLDQFQKQQGIVIGDERKQINHTVADVKYMHAPSIHEHNKGLDALEDQEEIGEDECAIDEEVDINCSTKGISKQKQVRGKTTCKNIHARNLEEREEVTFDKGQAVGPADKIVSELTNFIGTIARNPRFINLMYTSWHAVPKDIKKRMWEYINSKFLIPVEGKKWVMTGLRDAWRRHKQKIKERCFDKNSVVEDMLAKRPDDIPEAQFCQLIEYWKHPTVQVISEVNSKNRKQQRWRHRMGPINFARVRVALRATKENNEEPSHPEMFIATRTKTGKEIQADTQVAITELQNRQNSGETADDAFMAVFGKEQPGRLRWYGRSVTTRSLKEDEETNKLKQKHANEFSSLKEEMNEMRVEMRHFFSQLLQNNPALNVQDIPGVVGSNLVSPIDASSAQAVRGQNIPHSSGSTHDSVLQKKPWVGSEFESQEWSGQDPEVQFDRQFSVKVHTFSVKAAHWKFENLEIWKSGIWNLKSRNLEIWKFGIWKSGIWKSIRF</sequence>
<dbReference type="Pfam" id="PF03004">
    <property type="entry name" value="Transposase_24"/>
    <property type="match status" value="1"/>
</dbReference>
<dbReference type="PANTHER" id="PTHR33144">
    <property type="entry name" value="OS10G0409366 PROTEIN-RELATED"/>
    <property type="match status" value="1"/>
</dbReference>
<feature type="compositionally biased region" description="Polar residues" evidence="1">
    <location>
        <begin position="12"/>
        <end position="21"/>
    </location>
</feature>
<proteinExistence type="predicted"/>
<evidence type="ECO:0000256" key="1">
    <source>
        <dbReference type="SAM" id="MobiDB-lite"/>
    </source>
</evidence>
<protein>
    <submittedName>
        <fullName evidence="2">Uncharacterized protein</fullName>
    </submittedName>
</protein>
<feature type="region of interest" description="Disordered" evidence="1">
    <location>
        <begin position="1"/>
        <end position="24"/>
    </location>
</feature>
<accession>A0AAF0ZS02</accession>
<evidence type="ECO:0000313" key="2">
    <source>
        <dbReference type="EMBL" id="WMV46924.1"/>
    </source>
</evidence>
<reference evidence="2" key="1">
    <citation type="submission" date="2023-08" db="EMBL/GenBank/DDBJ databases">
        <title>A de novo genome assembly of Solanum verrucosum Schlechtendal, a Mexican diploid species geographically isolated from the other diploid A-genome species in potato relatives.</title>
        <authorList>
            <person name="Hosaka K."/>
        </authorList>
    </citation>
    <scope>NUCLEOTIDE SEQUENCE</scope>
    <source>
        <tissue evidence="2">Young leaves</tissue>
    </source>
</reference>
<dbReference type="Proteomes" id="UP001234989">
    <property type="component" value="Chromosome 9"/>
</dbReference>
<dbReference type="PANTHER" id="PTHR33144:SF16">
    <property type="entry name" value="OS02G0129000 PROTEIN"/>
    <property type="match status" value="1"/>
</dbReference>
<dbReference type="AlphaFoldDB" id="A0AAF0ZS02"/>
<name>A0AAF0ZS02_SOLVR</name>
<organism evidence="2 3">
    <name type="scientific">Solanum verrucosum</name>
    <dbReference type="NCBI Taxonomy" id="315347"/>
    <lineage>
        <taxon>Eukaryota</taxon>
        <taxon>Viridiplantae</taxon>
        <taxon>Streptophyta</taxon>
        <taxon>Embryophyta</taxon>
        <taxon>Tracheophyta</taxon>
        <taxon>Spermatophyta</taxon>
        <taxon>Magnoliopsida</taxon>
        <taxon>eudicotyledons</taxon>
        <taxon>Gunneridae</taxon>
        <taxon>Pentapetalae</taxon>
        <taxon>asterids</taxon>
        <taxon>lamiids</taxon>
        <taxon>Solanales</taxon>
        <taxon>Solanaceae</taxon>
        <taxon>Solanoideae</taxon>
        <taxon>Solaneae</taxon>
        <taxon>Solanum</taxon>
    </lineage>
</organism>
<gene>
    <name evidence="2" type="ORF">MTR67_040309</name>
</gene>
<dbReference type="EMBL" id="CP133620">
    <property type="protein sequence ID" value="WMV46924.1"/>
    <property type="molecule type" value="Genomic_DNA"/>
</dbReference>
<evidence type="ECO:0000313" key="3">
    <source>
        <dbReference type="Proteomes" id="UP001234989"/>
    </source>
</evidence>